<evidence type="ECO:0000313" key="5">
    <source>
        <dbReference type="EMBL" id="TVU01630.1"/>
    </source>
</evidence>
<feature type="domain" description="Gnk2-homologous" evidence="4">
    <location>
        <begin position="27"/>
        <end position="130"/>
    </location>
</feature>
<dbReference type="PANTHER" id="PTHR32099">
    <property type="entry name" value="CYSTEINE-RICH REPEAT SECRETORY PROTEIN"/>
    <property type="match status" value="1"/>
</dbReference>
<dbReference type="EMBL" id="RWGY01000411">
    <property type="protein sequence ID" value="TVU01630.1"/>
    <property type="molecule type" value="Genomic_DNA"/>
</dbReference>
<gene>
    <name evidence="5" type="ORF">EJB05_52903</name>
</gene>
<keyword evidence="2" id="KW-0677">Repeat</keyword>
<evidence type="ECO:0000259" key="4">
    <source>
        <dbReference type="PROSITE" id="PS51473"/>
    </source>
</evidence>
<evidence type="ECO:0000256" key="2">
    <source>
        <dbReference type="ARBA" id="ARBA00022737"/>
    </source>
</evidence>
<dbReference type="InterPro" id="IPR002902">
    <property type="entry name" value="GNK2"/>
</dbReference>
<keyword evidence="1 3" id="KW-0732">Signal</keyword>
<dbReference type="InterPro" id="IPR038408">
    <property type="entry name" value="GNK2_sf"/>
</dbReference>
<evidence type="ECO:0000256" key="3">
    <source>
        <dbReference type="SAM" id="SignalP"/>
    </source>
</evidence>
<dbReference type="Proteomes" id="UP000324897">
    <property type="component" value="Unassembled WGS sequence"/>
</dbReference>
<dbReference type="PANTHER" id="PTHR32099:SF42">
    <property type="entry name" value="CYSTEINE-RICH RECEPTOR-LIKE PROTEIN KINASE 9-RELATED"/>
    <property type="match status" value="1"/>
</dbReference>
<proteinExistence type="predicted"/>
<dbReference type="Gene3D" id="3.30.430.20">
    <property type="entry name" value="Gnk2 domain, C-X8-C-X2-C motif"/>
    <property type="match status" value="1"/>
</dbReference>
<comment type="caution">
    <text evidence="5">The sequence shown here is derived from an EMBL/GenBank/DDBJ whole genome shotgun (WGS) entry which is preliminary data.</text>
</comment>
<feature type="non-terminal residue" evidence="5">
    <location>
        <position position="1"/>
    </location>
</feature>
<dbReference type="Gramene" id="TVU01630">
    <property type="protein sequence ID" value="TVU01630"/>
    <property type="gene ID" value="EJB05_52903"/>
</dbReference>
<organism evidence="5 6">
    <name type="scientific">Eragrostis curvula</name>
    <name type="common">weeping love grass</name>
    <dbReference type="NCBI Taxonomy" id="38414"/>
    <lineage>
        <taxon>Eukaryota</taxon>
        <taxon>Viridiplantae</taxon>
        <taxon>Streptophyta</taxon>
        <taxon>Embryophyta</taxon>
        <taxon>Tracheophyta</taxon>
        <taxon>Spermatophyta</taxon>
        <taxon>Magnoliopsida</taxon>
        <taxon>Liliopsida</taxon>
        <taxon>Poales</taxon>
        <taxon>Poaceae</taxon>
        <taxon>PACMAD clade</taxon>
        <taxon>Chloridoideae</taxon>
        <taxon>Eragrostideae</taxon>
        <taxon>Eragrostidinae</taxon>
        <taxon>Eragrostis</taxon>
    </lineage>
</organism>
<dbReference type="OrthoDB" id="696781at2759"/>
<evidence type="ECO:0000256" key="1">
    <source>
        <dbReference type="ARBA" id="ARBA00022729"/>
    </source>
</evidence>
<dbReference type="FunFam" id="3.30.430.20:FF:000010">
    <property type="entry name" value="Cysteine-rich receptor-like protein kinase 10"/>
    <property type="match status" value="1"/>
</dbReference>
<dbReference type="PROSITE" id="PS51473">
    <property type="entry name" value="GNK2"/>
    <property type="match status" value="1"/>
</dbReference>
<keyword evidence="6" id="KW-1185">Reference proteome</keyword>
<feature type="chain" id="PRO_5023941397" description="Gnk2-homologous domain-containing protein" evidence="3">
    <location>
        <begin position="23"/>
        <end position="181"/>
    </location>
</feature>
<dbReference type="CDD" id="cd23509">
    <property type="entry name" value="Gnk2-like"/>
    <property type="match status" value="1"/>
</dbReference>
<name>A0A5J9SRN6_9POAL</name>
<reference evidence="5 6" key="1">
    <citation type="journal article" date="2019" name="Sci. Rep.">
        <title>A high-quality genome of Eragrostis curvula grass provides insights into Poaceae evolution and supports new strategies to enhance forage quality.</title>
        <authorList>
            <person name="Carballo J."/>
            <person name="Santos B.A.C.M."/>
            <person name="Zappacosta D."/>
            <person name="Garbus I."/>
            <person name="Selva J.P."/>
            <person name="Gallo C.A."/>
            <person name="Diaz A."/>
            <person name="Albertini E."/>
            <person name="Caccamo M."/>
            <person name="Echenique V."/>
        </authorList>
    </citation>
    <scope>NUCLEOTIDE SEQUENCE [LARGE SCALE GENOMIC DNA]</scope>
    <source>
        <strain evidence="6">cv. Victoria</strain>
        <tissue evidence="5">Leaf</tissue>
    </source>
</reference>
<evidence type="ECO:0000313" key="6">
    <source>
        <dbReference type="Proteomes" id="UP000324897"/>
    </source>
</evidence>
<dbReference type="Pfam" id="PF01657">
    <property type="entry name" value="Stress-antifung"/>
    <property type="match status" value="1"/>
</dbReference>
<dbReference type="AlphaFoldDB" id="A0A5J9SRN6"/>
<sequence length="181" mass="19334">MRGLLLPIVLLGLSLLVTTTNGVGYGHIYIYDCLGNASYTPGSAFQANRDALLSSLSGAAAASSGFAKNTTGAAPDQAYGLAQCRGDVNASDCRACLDAAVRDVARKCPGQRSAMVIYEACQLRYSDESFFAVFNKTFSFYSCDATWGTLHHFNEPLYHMIVNLTEKAAYGSPRMFAVGAV</sequence>
<accession>A0A5J9SRN6</accession>
<feature type="signal peptide" evidence="3">
    <location>
        <begin position="1"/>
        <end position="22"/>
    </location>
</feature>
<protein>
    <recommendedName>
        <fullName evidence="4">Gnk2-homologous domain-containing protein</fullName>
    </recommendedName>
</protein>